<name>A0A7S4BZQ9_CHRCT</name>
<keyword evidence="1" id="KW-0175">Coiled coil</keyword>
<accession>A0A7S4BZQ9</accession>
<protein>
    <submittedName>
        <fullName evidence="2">Uncharacterized protein</fullName>
    </submittedName>
</protein>
<feature type="coiled-coil region" evidence="1">
    <location>
        <begin position="91"/>
        <end position="125"/>
    </location>
</feature>
<sequence length="174" mass="19237">MSLPFLSRMASKMLLRRIPGAARSFICFPRRARASEVLRFPGSAQASVQQVWQWSIASPRVLARAGGLSPCTRAARSIVMMSSDGDKGSEVSTLEERIQAIEGKISEVEKQIEECDANITIATSEQMRGYWIEKGKQLREKETELLKQKTELLKRLPTPGALQMSGPALSAQVC</sequence>
<dbReference type="EMBL" id="HBIZ01054829">
    <property type="protein sequence ID" value="CAE0782427.1"/>
    <property type="molecule type" value="Transcribed_RNA"/>
</dbReference>
<dbReference type="AlphaFoldDB" id="A0A7S4BZQ9"/>
<proteinExistence type="predicted"/>
<reference evidence="2" key="1">
    <citation type="submission" date="2021-01" db="EMBL/GenBank/DDBJ databases">
        <authorList>
            <person name="Corre E."/>
            <person name="Pelletier E."/>
            <person name="Niang G."/>
            <person name="Scheremetjew M."/>
            <person name="Finn R."/>
            <person name="Kale V."/>
            <person name="Holt S."/>
            <person name="Cochrane G."/>
            <person name="Meng A."/>
            <person name="Brown T."/>
            <person name="Cohen L."/>
        </authorList>
    </citation>
    <scope>NUCLEOTIDE SEQUENCE</scope>
    <source>
        <strain evidence="2">CCMP645</strain>
    </source>
</reference>
<evidence type="ECO:0000256" key="1">
    <source>
        <dbReference type="SAM" id="Coils"/>
    </source>
</evidence>
<gene>
    <name evidence="2" type="ORF">PCAR00345_LOCUS35129</name>
</gene>
<organism evidence="2">
    <name type="scientific">Chrysotila carterae</name>
    <name type="common">Marine alga</name>
    <name type="synonym">Syracosphaera carterae</name>
    <dbReference type="NCBI Taxonomy" id="13221"/>
    <lineage>
        <taxon>Eukaryota</taxon>
        <taxon>Haptista</taxon>
        <taxon>Haptophyta</taxon>
        <taxon>Prymnesiophyceae</taxon>
        <taxon>Isochrysidales</taxon>
        <taxon>Isochrysidaceae</taxon>
        <taxon>Chrysotila</taxon>
    </lineage>
</organism>
<evidence type="ECO:0000313" key="2">
    <source>
        <dbReference type="EMBL" id="CAE0782427.1"/>
    </source>
</evidence>